<dbReference type="InParanoid" id="A0A1H9NXA3"/>
<accession>A0A1H9NXA3</accession>
<proteinExistence type="predicted"/>
<sequence length="34" mass="3568">MKKLFALLLCLGTATSLFAQPANDLCDDAIALVS</sequence>
<feature type="signal peptide" evidence="1">
    <location>
        <begin position="1"/>
        <end position="19"/>
    </location>
</feature>
<dbReference type="AlphaFoldDB" id="A0A1H9NXA3"/>
<keyword evidence="1" id="KW-0732">Signal</keyword>
<evidence type="ECO:0000256" key="1">
    <source>
        <dbReference type="SAM" id="SignalP"/>
    </source>
</evidence>
<reference evidence="3" key="1">
    <citation type="submission" date="2016-10" db="EMBL/GenBank/DDBJ databases">
        <authorList>
            <person name="Varghese N."/>
            <person name="Submissions S."/>
        </authorList>
    </citation>
    <scope>NUCLEOTIDE SEQUENCE [LARGE SCALE GENOMIC DNA]</scope>
    <source>
        <strain evidence="3">DSM 24740</strain>
    </source>
</reference>
<evidence type="ECO:0000313" key="3">
    <source>
        <dbReference type="Proteomes" id="UP000199021"/>
    </source>
</evidence>
<keyword evidence="3" id="KW-1185">Reference proteome</keyword>
<feature type="chain" id="PRO_5011778022" evidence="1">
    <location>
        <begin position="20"/>
        <end position="34"/>
    </location>
</feature>
<dbReference type="Proteomes" id="UP000199021">
    <property type="component" value="Unassembled WGS sequence"/>
</dbReference>
<name>A0A1H9NXA3_9BACT</name>
<dbReference type="EMBL" id="FOFB01000040">
    <property type="protein sequence ID" value="SER40295.1"/>
    <property type="molecule type" value="Genomic_DNA"/>
</dbReference>
<organism evidence="2 3">
    <name type="scientific">Neolewinella agarilytica</name>
    <dbReference type="NCBI Taxonomy" id="478744"/>
    <lineage>
        <taxon>Bacteria</taxon>
        <taxon>Pseudomonadati</taxon>
        <taxon>Bacteroidota</taxon>
        <taxon>Saprospiria</taxon>
        <taxon>Saprospirales</taxon>
        <taxon>Lewinellaceae</taxon>
        <taxon>Neolewinella</taxon>
    </lineage>
</organism>
<gene>
    <name evidence="2" type="ORF">SAMN05444359_14022</name>
</gene>
<evidence type="ECO:0000313" key="2">
    <source>
        <dbReference type="EMBL" id="SER40295.1"/>
    </source>
</evidence>
<protein>
    <submittedName>
        <fullName evidence="2">Uncharacterized protein</fullName>
    </submittedName>
</protein>